<dbReference type="FunFam" id="3.30.1360.40:FF:000002">
    <property type="entry name" value="DNA gyrase subunit A"/>
    <property type="match status" value="1"/>
</dbReference>
<dbReference type="GO" id="GO:0009330">
    <property type="term" value="C:DNA topoisomerase type II (double strand cut, ATP-hydrolyzing) complex"/>
    <property type="evidence" value="ECO:0007669"/>
    <property type="project" value="TreeGrafter"/>
</dbReference>
<feature type="site" description="Interaction with DNA" evidence="7">
    <location>
        <position position="79"/>
    </location>
</feature>
<evidence type="ECO:0000256" key="5">
    <source>
        <dbReference type="ARBA" id="ARBA00023136"/>
    </source>
</evidence>
<evidence type="ECO:0000256" key="2">
    <source>
        <dbReference type="ARBA" id="ARBA00022475"/>
    </source>
</evidence>
<comment type="subunit">
    <text evidence="7">Heterotetramer composed of ParC and ParE.</text>
</comment>
<dbReference type="Gene3D" id="3.30.1360.40">
    <property type="match status" value="1"/>
</dbReference>
<feature type="site" description="Transition state stabilizer" evidence="7">
    <location>
        <position position="120"/>
    </location>
</feature>
<feature type="site" description="Interaction with DNA" evidence="7">
    <location>
        <position position="90"/>
    </location>
</feature>
<dbReference type="NCBIfam" id="NF004044">
    <property type="entry name" value="PRK05561.1"/>
    <property type="match status" value="1"/>
</dbReference>
<reference evidence="11" key="1">
    <citation type="submission" date="2018-12" db="EMBL/GenBank/DDBJ databases">
        <title>Complete genome sequencing of Jeotgalibaca sp. H21T32.</title>
        <authorList>
            <person name="Bae J.-W."/>
            <person name="Lee S.-Y."/>
        </authorList>
    </citation>
    <scope>NUCLEOTIDE SEQUENCE [LARGE SCALE GENOMIC DNA]</scope>
    <source>
        <strain evidence="11">H21T32</strain>
    </source>
</reference>
<dbReference type="SUPFAM" id="SSF101904">
    <property type="entry name" value="GyrA/ParC C-terminal domain-like"/>
    <property type="match status" value="1"/>
</dbReference>
<dbReference type="GO" id="GO:0005694">
    <property type="term" value="C:chromosome"/>
    <property type="evidence" value="ECO:0007669"/>
    <property type="project" value="InterPro"/>
</dbReference>
<dbReference type="GO" id="GO:0019897">
    <property type="term" value="C:extrinsic component of plasma membrane"/>
    <property type="evidence" value="ECO:0007669"/>
    <property type="project" value="UniProtKB-UniRule"/>
</dbReference>
<dbReference type="PANTHER" id="PTHR43493">
    <property type="entry name" value="DNA GYRASE/TOPOISOMERASE SUBUNIT A"/>
    <property type="match status" value="1"/>
</dbReference>
<dbReference type="InterPro" id="IPR002205">
    <property type="entry name" value="Topo_IIA_dom_A"/>
</dbReference>
<dbReference type="SMART" id="SM00434">
    <property type="entry name" value="TOP4c"/>
    <property type="match status" value="1"/>
</dbReference>
<dbReference type="InterPro" id="IPR013760">
    <property type="entry name" value="Topo_IIA-like_dom_sf"/>
</dbReference>
<keyword evidence="6 7" id="KW-0413">Isomerase</keyword>
<keyword evidence="2 7" id="KW-1003">Cell membrane</keyword>
<dbReference type="HAMAP" id="MF_00937">
    <property type="entry name" value="ParC_type2"/>
    <property type="match status" value="1"/>
</dbReference>
<dbReference type="EMBL" id="CP034465">
    <property type="protein sequence ID" value="AZP05378.1"/>
    <property type="molecule type" value="Genomic_DNA"/>
</dbReference>
<dbReference type="Proteomes" id="UP000273326">
    <property type="component" value="Chromosome"/>
</dbReference>
<dbReference type="CDD" id="cd00187">
    <property type="entry name" value="TOP4c"/>
    <property type="match status" value="1"/>
</dbReference>
<dbReference type="InterPro" id="IPR013758">
    <property type="entry name" value="Topo_IIA_A/C_ab"/>
</dbReference>
<dbReference type="Pfam" id="PF03989">
    <property type="entry name" value="DNA_gyraseA_C"/>
    <property type="match status" value="5"/>
</dbReference>
<protein>
    <recommendedName>
        <fullName evidence="7">DNA topoisomerase 4 subunit A</fullName>
        <ecNumber evidence="7">5.6.2.2</ecNumber>
    </recommendedName>
    <alternativeName>
        <fullName evidence="7">Topoisomerase IV subunit A</fullName>
    </alternativeName>
</protein>
<evidence type="ECO:0000313" key="11">
    <source>
        <dbReference type="Proteomes" id="UP000273326"/>
    </source>
</evidence>
<dbReference type="FunFam" id="3.90.199.10:FF:000001">
    <property type="entry name" value="DNA gyrase subunit A"/>
    <property type="match status" value="1"/>
</dbReference>
<evidence type="ECO:0000256" key="4">
    <source>
        <dbReference type="ARBA" id="ARBA00023125"/>
    </source>
</evidence>
<dbReference type="GO" id="GO:0007059">
    <property type="term" value="P:chromosome segregation"/>
    <property type="evidence" value="ECO:0007669"/>
    <property type="project" value="UniProtKB-UniRule"/>
</dbReference>
<dbReference type="InterPro" id="IPR050220">
    <property type="entry name" value="Type_II_DNA_Topoisomerases"/>
</dbReference>
<dbReference type="InterPro" id="IPR006691">
    <property type="entry name" value="GyrA/parC_rep"/>
</dbReference>
<dbReference type="FunFam" id="1.10.268.10:FF:000001">
    <property type="entry name" value="DNA gyrase subunit A"/>
    <property type="match status" value="1"/>
</dbReference>
<feature type="site" description="Interaction with DNA" evidence="7">
    <location>
        <position position="41"/>
    </location>
</feature>
<evidence type="ECO:0000313" key="10">
    <source>
        <dbReference type="EMBL" id="AZP05378.1"/>
    </source>
</evidence>
<dbReference type="Gene3D" id="2.120.10.90">
    <property type="entry name" value="DNA gyrase/topoisomerase IV, subunit A, C-terminal"/>
    <property type="match status" value="1"/>
</dbReference>
<dbReference type="OrthoDB" id="9806486at2"/>
<comment type="subcellular location">
    <subcellularLocation>
        <location evidence="7">Cell membrane</location>
        <topology evidence="7">Peripheral membrane protein</topology>
    </subcellularLocation>
</comment>
<dbReference type="GO" id="GO:0005737">
    <property type="term" value="C:cytoplasm"/>
    <property type="evidence" value="ECO:0007669"/>
    <property type="project" value="TreeGrafter"/>
</dbReference>
<name>A0A3Q9BM40_9LACT</name>
<proteinExistence type="inferred from homology"/>
<keyword evidence="4 7" id="KW-0238">DNA-binding</keyword>
<evidence type="ECO:0000256" key="6">
    <source>
        <dbReference type="ARBA" id="ARBA00023235"/>
    </source>
</evidence>
<feature type="active site" description="O-(5'-phospho-DNA)-tyrosine intermediate" evidence="7 8">
    <location>
        <position position="121"/>
    </location>
</feature>
<keyword evidence="11" id="KW-1185">Reference proteome</keyword>
<evidence type="ECO:0000259" key="9">
    <source>
        <dbReference type="PROSITE" id="PS52040"/>
    </source>
</evidence>
<evidence type="ECO:0000256" key="7">
    <source>
        <dbReference type="HAMAP-Rule" id="MF_00937"/>
    </source>
</evidence>
<dbReference type="PANTHER" id="PTHR43493:SF9">
    <property type="entry name" value="DNA TOPOISOMERASE 4 SUBUNIT A"/>
    <property type="match status" value="1"/>
</dbReference>
<comment type="function">
    <text evidence="7">Topoisomerase IV is essential for chromosome segregation. It relaxes supercoiled DNA. Performs the decatenation events required during the replication of a circular DNA molecule.</text>
</comment>
<accession>A0A3Q9BM40</accession>
<dbReference type="Pfam" id="PF00521">
    <property type="entry name" value="DNA_topoisoIV"/>
    <property type="match status" value="1"/>
</dbReference>
<evidence type="ECO:0000256" key="1">
    <source>
        <dbReference type="ARBA" id="ARBA00000185"/>
    </source>
</evidence>
<gene>
    <name evidence="7 10" type="primary">parC</name>
    <name evidence="10" type="ORF">EJN90_12395</name>
</gene>
<dbReference type="RefSeq" id="WP_126111712.1">
    <property type="nucleotide sequence ID" value="NZ_CP034465.1"/>
</dbReference>
<dbReference type="Gene3D" id="1.10.268.10">
    <property type="entry name" value="Topoisomerase, domain 3"/>
    <property type="match status" value="1"/>
</dbReference>
<organism evidence="10 11">
    <name type="scientific">Jeotgalibaca ciconiae</name>
    <dbReference type="NCBI Taxonomy" id="2496265"/>
    <lineage>
        <taxon>Bacteria</taxon>
        <taxon>Bacillati</taxon>
        <taxon>Bacillota</taxon>
        <taxon>Bacilli</taxon>
        <taxon>Lactobacillales</taxon>
        <taxon>Carnobacteriaceae</taxon>
        <taxon>Jeotgalibaca</taxon>
    </lineage>
</organism>
<dbReference type="NCBIfam" id="TIGR01061">
    <property type="entry name" value="parC_Gpos"/>
    <property type="match status" value="1"/>
</dbReference>
<sequence>MAERQEIKELMMEDVMSDRFGRYSKYIIQDRALPDIRDGLKPVQRRILYAMYVSGNTSEKQFRKSAKTVGNVIGNYHPHGDSSVYEAMVRLSQDWKMREPLIEMHGNNGSMDGDPAAAMRYTEARLAKISSELLGDIDKETVDFMLNFDDTDEEPLVLPARYPNLLVNGTTGISAGYATDIPPHNLGEIIDATTYLIEHPNATLDQLMKFVKGPDFPTGAIIQGIDGLKTAYKTGRGKVVVRSKAVIESLRGGKQQIVINEIPFEVNKAQLVKKMDEIRINRKLEGIAEVRDETDRTGLQIVVELKKDVNAEGILNYLFKNTDLQVNYNFNMVAIDERMPKQVGISDILKAYIAHQKEVIVRRTRYNLKKAEVRLHIVDALIKVVSILDEVIQLIRNSNDKKDAKNNLMKTFDFSEVQAEAIVSLQLYRLTNTDIVALQNERLDLSELVASYNSILKNEKTLLLVMKNELNEIKKKYATPRLSVIEEEIDEIKIETEVLIPEEEVVVVLTREGYYKRTNLRSFAATDLTDIGLREGDQPLLIEKASTLDAIAIFTNRGDYMHFPIYELPELKWKDMGHHLSQSIPFANNEEILVAKIIKHEEELSESQSVIFVTKEGMIKRSLLSEYQTFRGYKRKKSTAIRLKTETDFVTNIHFIDAAKKEYEVLLITNGGFSLRYLLDEISVTGIRTSGVKAINLKVDDYVVGAAIFEMDDEKYPILIMTQRGNAKRFRTSEIPRLGRAKRGLMLIKELKTNPHRIIYMDADTEANTLYRIRTTRGQTKELYSKNVPFSARYTNGSSVLVEKDEGMIYSIKKIYSLSQLED</sequence>
<dbReference type="KEGG" id="jeh:EJN90_12395"/>
<dbReference type="Gene3D" id="3.90.199.10">
    <property type="entry name" value="Topoisomerase II, domain 5"/>
    <property type="match status" value="1"/>
</dbReference>
<dbReference type="GO" id="GO:0005524">
    <property type="term" value="F:ATP binding"/>
    <property type="evidence" value="ECO:0007669"/>
    <property type="project" value="InterPro"/>
</dbReference>
<feature type="domain" description="Topo IIA-type catalytic" evidence="9">
    <location>
        <begin position="33"/>
        <end position="497"/>
    </location>
</feature>
<dbReference type="PROSITE" id="PS52040">
    <property type="entry name" value="TOPO_IIA"/>
    <property type="match status" value="1"/>
</dbReference>
<keyword evidence="3 7" id="KW-0799">Topoisomerase</keyword>
<dbReference type="EC" id="5.6.2.2" evidence="7"/>
<evidence type="ECO:0000256" key="3">
    <source>
        <dbReference type="ARBA" id="ARBA00023029"/>
    </source>
</evidence>
<dbReference type="AlphaFoldDB" id="A0A3Q9BM40"/>
<keyword evidence="5 7" id="KW-0472">Membrane</keyword>
<comment type="catalytic activity">
    <reaction evidence="1 7 8">
        <text>ATP-dependent breakage, passage and rejoining of double-stranded DNA.</text>
        <dbReference type="EC" id="5.6.2.2"/>
    </reaction>
</comment>
<dbReference type="GO" id="GO:0003677">
    <property type="term" value="F:DNA binding"/>
    <property type="evidence" value="ECO:0007669"/>
    <property type="project" value="UniProtKB-UniRule"/>
</dbReference>
<dbReference type="InterPro" id="IPR005741">
    <property type="entry name" value="TopoIV_A_Gpos"/>
</dbReference>
<feature type="site" description="Interaction with DNA" evidence="7">
    <location>
        <position position="77"/>
    </location>
</feature>
<evidence type="ECO:0000256" key="8">
    <source>
        <dbReference type="PROSITE-ProRule" id="PRU01384"/>
    </source>
</evidence>
<comment type="similarity">
    <text evidence="7">Belongs to the type II topoisomerase GyrA/ParC subunit family. ParC type 2 subfamily.</text>
</comment>
<dbReference type="InterPro" id="IPR035516">
    <property type="entry name" value="Gyrase/topoIV_suA_C"/>
</dbReference>
<dbReference type="SUPFAM" id="SSF56719">
    <property type="entry name" value="Type II DNA topoisomerase"/>
    <property type="match status" value="1"/>
</dbReference>
<dbReference type="GO" id="GO:0034335">
    <property type="term" value="F:DNA negative supercoiling activity"/>
    <property type="evidence" value="ECO:0007669"/>
    <property type="project" value="UniProtKB-ARBA"/>
</dbReference>
<dbReference type="GO" id="GO:0006265">
    <property type="term" value="P:DNA topological change"/>
    <property type="evidence" value="ECO:0007669"/>
    <property type="project" value="UniProtKB-UniRule"/>
</dbReference>
<dbReference type="InterPro" id="IPR013757">
    <property type="entry name" value="Topo_IIA_A_a_sf"/>
</dbReference>
<feature type="site" description="Interaction with DNA" evidence="7">
    <location>
        <position position="96"/>
    </location>
</feature>